<dbReference type="Proteomes" id="UP000531216">
    <property type="component" value="Unassembled WGS sequence"/>
</dbReference>
<dbReference type="EMBL" id="JACIDO010000015">
    <property type="protein sequence ID" value="MBB3938009.1"/>
    <property type="molecule type" value="Genomic_DNA"/>
</dbReference>
<dbReference type="InterPro" id="IPR036397">
    <property type="entry name" value="RNaseH_sf"/>
</dbReference>
<feature type="domain" description="Tc1-like transposase DDE" evidence="1">
    <location>
        <begin position="42"/>
        <end position="175"/>
    </location>
</feature>
<dbReference type="PANTHER" id="PTHR46564:SF1">
    <property type="entry name" value="TRANSPOSASE"/>
    <property type="match status" value="1"/>
</dbReference>
<sequence>MAALPRLDVQKKSAHALEQERPDILKRPEDWFQAQPDLDPARLVFIDETGLSTKMARLRGRSLRGERCRVGVPHGHWKTTTFTGALRLAGMTAPFVYDGAMNGVVFRAYVEQVLVPTLQPGDIVIMDNLPAYKAAGVREAIEQVGGRLLYLPPYSPDFNPIENAFSKLKALLRAKAERTIGALWDAVGALLDAFTPAECANYFVAAGYEPD</sequence>
<gene>
    <name evidence="2" type="ORF">GGR05_004179</name>
</gene>
<evidence type="ECO:0000313" key="3">
    <source>
        <dbReference type="Proteomes" id="UP000531216"/>
    </source>
</evidence>
<organism evidence="2 3">
    <name type="scientific">Aureimonas phyllosphaerae</name>
    <dbReference type="NCBI Taxonomy" id="1166078"/>
    <lineage>
        <taxon>Bacteria</taxon>
        <taxon>Pseudomonadati</taxon>
        <taxon>Pseudomonadota</taxon>
        <taxon>Alphaproteobacteria</taxon>
        <taxon>Hyphomicrobiales</taxon>
        <taxon>Aurantimonadaceae</taxon>
        <taxon>Aureimonas</taxon>
    </lineage>
</organism>
<dbReference type="NCBIfam" id="NF033545">
    <property type="entry name" value="transpos_IS630"/>
    <property type="match status" value="1"/>
</dbReference>
<dbReference type="GO" id="GO:0003676">
    <property type="term" value="F:nucleic acid binding"/>
    <property type="evidence" value="ECO:0007669"/>
    <property type="project" value="InterPro"/>
</dbReference>
<proteinExistence type="predicted"/>
<keyword evidence="3" id="KW-1185">Reference proteome</keyword>
<evidence type="ECO:0000313" key="2">
    <source>
        <dbReference type="EMBL" id="MBB3938009.1"/>
    </source>
</evidence>
<accession>A0A7W6FW69</accession>
<dbReference type="Gene3D" id="3.30.420.10">
    <property type="entry name" value="Ribonuclease H-like superfamily/Ribonuclease H"/>
    <property type="match status" value="1"/>
</dbReference>
<reference evidence="2 3" key="1">
    <citation type="submission" date="2020-08" db="EMBL/GenBank/DDBJ databases">
        <title>Genomic Encyclopedia of Type Strains, Phase IV (KMG-IV): sequencing the most valuable type-strain genomes for metagenomic binning, comparative biology and taxonomic classification.</title>
        <authorList>
            <person name="Goeker M."/>
        </authorList>
    </citation>
    <scope>NUCLEOTIDE SEQUENCE [LARGE SCALE GENOMIC DNA]</scope>
    <source>
        <strain evidence="2 3">DSM 25024</strain>
    </source>
</reference>
<dbReference type="PANTHER" id="PTHR46564">
    <property type="entry name" value="TRANSPOSASE"/>
    <property type="match status" value="1"/>
</dbReference>
<evidence type="ECO:0000259" key="1">
    <source>
        <dbReference type="Pfam" id="PF13358"/>
    </source>
</evidence>
<dbReference type="Pfam" id="PF13358">
    <property type="entry name" value="DDE_3"/>
    <property type="match status" value="1"/>
</dbReference>
<dbReference type="AlphaFoldDB" id="A0A7W6FW69"/>
<dbReference type="InterPro" id="IPR038717">
    <property type="entry name" value="Tc1-like_DDE_dom"/>
</dbReference>
<protein>
    <submittedName>
        <fullName evidence="2">Transposase</fullName>
    </submittedName>
</protein>
<comment type="caution">
    <text evidence="2">The sequence shown here is derived from an EMBL/GenBank/DDBJ whole genome shotgun (WGS) entry which is preliminary data.</text>
</comment>
<dbReference type="InterPro" id="IPR047655">
    <property type="entry name" value="Transpos_IS630-like"/>
</dbReference>
<name>A0A7W6FW69_9HYPH</name>